<protein>
    <submittedName>
        <fullName evidence="2">Uncharacterized protein</fullName>
    </submittedName>
</protein>
<organism evidence="2 3">
    <name type="scientific">Riccia fluitans</name>
    <dbReference type="NCBI Taxonomy" id="41844"/>
    <lineage>
        <taxon>Eukaryota</taxon>
        <taxon>Viridiplantae</taxon>
        <taxon>Streptophyta</taxon>
        <taxon>Embryophyta</taxon>
        <taxon>Marchantiophyta</taxon>
        <taxon>Marchantiopsida</taxon>
        <taxon>Marchantiidae</taxon>
        <taxon>Marchantiales</taxon>
        <taxon>Ricciaceae</taxon>
        <taxon>Riccia</taxon>
    </lineage>
</organism>
<dbReference type="EMBL" id="JBHFFA010000008">
    <property type="protein sequence ID" value="KAL2608006.1"/>
    <property type="molecule type" value="Genomic_DNA"/>
</dbReference>
<gene>
    <name evidence="2" type="ORF">R1flu_026579</name>
</gene>
<sequence>MRAAAEQDENAKMTHESRCVRERRNVAALTFATCEVNFEECIRRMASWNLQNGREGERQVEMMGRTGQKQRGYGIGREVDAMGRSD</sequence>
<proteinExistence type="predicted"/>
<keyword evidence="3" id="KW-1185">Reference proteome</keyword>
<accession>A0ABD1XJA9</accession>
<dbReference type="AlphaFoldDB" id="A0ABD1XJA9"/>
<evidence type="ECO:0000313" key="2">
    <source>
        <dbReference type="EMBL" id="KAL2608006.1"/>
    </source>
</evidence>
<feature type="region of interest" description="Disordered" evidence="1">
    <location>
        <begin position="57"/>
        <end position="86"/>
    </location>
</feature>
<feature type="compositionally biased region" description="Basic and acidic residues" evidence="1">
    <location>
        <begin position="77"/>
        <end position="86"/>
    </location>
</feature>
<evidence type="ECO:0000256" key="1">
    <source>
        <dbReference type="SAM" id="MobiDB-lite"/>
    </source>
</evidence>
<name>A0ABD1XJA9_9MARC</name>
<dbReference type="Proteomes" id="UP001605036">
    <property type="component" value="Unassembled WGS sequence"/>
</dbReference>
<comment type="caution">
    <text evidence="2">The sequence shown here is derived from an EMBL/GenBank/DDBJ whole genome shotgun (WGS) entry which is preliminary data.</text>
</comment>
<evidence type="ECO:0000313" key="3">
    <source>
        <dbReference type="Proteomes" id="UP001605036"/>
    </source>
</evidence>
<reference evidence="2 3" key="1">
    <citation type="submission" date="2024-09" db="EMBL/GenBank/DDBJ databases">
        <title>Chromosome-scale assembly of Riccia fluitans.</title>
        <authorList>
            <person name="Paukszto L."/>
            <person name="Sawicki J."/>
            <person name="Karawczyk K."/>
            <person name="Piernik-Szablinska J."/>
            <person name="Szczecinska M."/>
            <person name="Mazdziarz M."/>
        </authorList>
    </citation>
    <scope>NUCLEOTIDE SEQUENCE [LARGE SCALE GENOMIC DNA]</scope>
    <source>
        <strain evidence="2">Rf_01</strain>
        <tissue evidence="2">Aerial parts of the thallus</tissue>
    </source>
</reference>